<dbReference type="GO" id="GO:0102965">
    <property type="term" value="F:alcohol-forming long-chain fatty acyl-CoA reductase activity"/>
    <property type="evidence" value="ECO:0007669"/>
    <property type="project" value="UniProtKB-EC"/>
</dbReference>
<dbReference type="PANTHER" id="PTHR11011:SF60">
    <property type="entry name" value="FATTY ACYL-COA REDUCTASE-RELATED"/>
    <property type="match status" value="1"/>
</dbReference>
<keyword evidence="3 10" id="KW-0444">Lipid biosynthesis</keyword>
<keyword evidence="14" id="KW-1185">Reference proteome</keyword>
<feature type="transmembrane region" description="Helical" evidence="10">
    <location>
        <begin position="520"/>
        <end position="541"/>
    </location>
</feature>
<evidence type="ECO:0000256" key="2">
    <source>
        <dbReference type="ARBA" id="ARBA00005928"/>
    </source>
</evidence>
<evidence type="ECO:0000256" key="8">
    <source>
        <dbReference type="ARBA" id="ARBA00023136"/>
    </source>
</evidence>
<dbReference type="PANTHER" id="PTHR11011">
    <property type="entry name" value="MALE STERILITY PROTEIN 2-RELATED"/>
    <property type="match status" value="1"/>
</dbReference>
<dbReference type="Gene3D" id="3.40.50.720">
    <property type="entry name" value="NAD(P)-binding Rossmann-like Domain"/>
    <property type="match status" value="1"/>
</dbReference>
<evidence type="ECO:0000259" key="12">
    <source>
        <dbReference type="Pfam" id="PF07993"/>
    </source>
</evidence>
<feature type="domain" description="Thioester reductase (TE)" evidence="12">
    <location>
        <begin position="59"/>
        <end position="328"/>
    </location>
</feature>
<feature type="domain" description="Fatty acyl-CoA reductase C-terminal" evidence="11">
    <location>
        <begin position="407"/>
        <end position="499"/>
    </location>
</feature>
<dbReference type="SUPFAM" id="SSF51735">
    <property type="entry name" value="NAD(P)-binding Rossmann-fold domains"/>
    <property type="match status" value="1"/>
</dbReference>
<dbReference type="GO" id="GO:0005777">
    <property type="term" value="C:peroxisome"/>
    <property type="evidence" value="ECO:0007669"/>
    <property type="project" value="TreeGrafter"/>
</dbReference>
<sequence>MVEVLVEPGGQEATALGNDRKLNGNPTERLARSDRCDSILEQSNLSPIQQFYNGQSIFITGGTGFVGKLLIEKLLRECLGISFVYLLIRPKKGKDMHQRIEEIFDDPLFDKLKEKQPKFRHQIVVVAGDCSQPGLGMSPMDRQTVTREVSIVFHVAATVRFDEKMKLAVPINVRSPIEVMNLCKEMSCLKSFVHVSTAYANCPLDLIEEKVYEAPIDGDKLITVVEYMDEKLIDEITPRLLGAWPNTYTYTKAIAESVVVKQADELPVGIFRPAIVISTYREPIRGWIDNLYGPTGVAAGAGTGVLRSIHCDGSIQANVVPGDLTVNALIASAWDIANRRKSPTSKETGNDIPVYNYVSKDNPITYDQLKVLSEKYGLQFPTSRAIWYYSFRNNKHKIIHLMYVYFLHLLPALLIDTITLCLGKEPRMLKIYKKIHKFMDVLNYFSTKEWKFSNDNVKGLLNKMTKEDRENFAFDITEIDWDHYFRMYVRGIRMYLIKDPLDTLPKARAKWQRLYWTHQVVKLILGYAVLRICWLTLSFLFRNCIRQFA</sequence>
<organism evidence="13 14">
    <name type="scientific">Melipona quadrifasciata</name>
    <dbReference type="NCBI Taxonomy" id="166423"/>
    <lineage>
        <taxon>Eukaryota</taxon>
        <taxon>Metazoa</taxon>
        <taxon>Ecdysozoa</taxon>
        <taxon>Arthropoda</taxon>
        <taxon>Hexapoda</taxon>
        <taxon>Insecta</taxon>
        <taxon>Pterygota</taxon>
        <taxon>Neoptera</taxon>
        <taxon>Endopterygota</taxon>
        <taxon>Hymenoptera</taxon>
        <taxon>Apocrita</taxon>
        <taxon>Aculeata</taxon>
        <taxon>Apoidea</taxon>
        <taxon>Anthophila</taxon>
        <taxon>Apidae</taxon>
        <taxon>Melipona</taxon>
    </lineage>
</organism>
<evidence type="ECO:0000256" key="6">
    <source>
        <dbReference type="ARBA" id="ARBA00022989"/>
    </source>
</evidence>
<dbReference type="Pfam" id="PF03015">
    <property type="entry name" value="Sterile"/>
    <property type="match status" value="1"/>
</dbReference>
<comment type="subcellular location">
    <subcellularLocation>
        <location evidence="1">Membrane</location>
        <topology evidence="1">Multi-pass membrane protein</topology>
    </subcellularLocation>
</comment>
<gene>
    <name evidence="13" type="ORF">WN51_00898</name>
</gene>
<comment type="function">
    <text evidence="10">Catalyzes the reduction of fatty acyl-CoA to fatty alcohols.</text>
</comment>
<dbReference type="Proteomes" id="UP000053105">
    <property type="component" value="Unassembled WGS sequence"/>
</dbReference>
<keyword evidence="8 10" id="KW-0472">Membrane</keyword>
<dbReference type="EC" id="1.2.1.84" evidence="10"/>
<dbReference type="CDD" id="cd05236">
    <property type="entry name" value="FAR-N_SDR_e"/>
    <property type="match status" value="1"/>
</dbReference>
<evidence type="ECO:0000256" key="10">
    <source>
        <dbReference type="RuleBase" id="RU363097"/>
    </source>
</evidence>
<dbReference type="InterPro" id="IPR026055">
    <property type="entry name" value="FAR"/>
</dbReference>
<comment type="similarity">
    <text evidence="2 10">Belongs to the fatty acyl-CoA reductase family.</text>
</comment>
<dbReference type="InterPro" id="IPR033640">
    <property type="entry name" value="FAR_C"/>
</dbReference>
<dbReference type="InterPro" id="IPR036291">
    <property type="entry name" value="NAD(P)-bd_dom_sf"/>
</dbReference>
<accession>A0A0M9ABB1</accession>
<evidence type="ECO:0000256" key="4">
    <source>
        <dbReference type="ARBA" id="ARBA00022692"/>
    </source>
</evidence>
<proteinExistence type="inferred from homology"/>
<dbReference type="OrthoDB" id="429813at2759"/>
<dbReference type="EMBL" id="KQ435694">
    <property type="protein sequence ID" value="KOX80980.1"/>
    <property type="molecule type" value="Genomic_DNA"/>
</dbReference>
<dbReference type="Pfam" id="PF07993">
    <property type="entry name" value="NAD_binding_4"/>
    <property type="match status" value="1"/>
</dbReference>
<dbReference type="STRING" id="166423.A0A0M9ABB1"/>
<evidence type="ECO:0000256" key="3">
    <source>
        <dbReference type="ARBA" id="ARBA00022516"/>
    </source>
</evidence>
<evidence type="ECO:0000259" key="11">
    <source>
        <dbReference type="Pfam" id="PF03015"/>
    </source>
</evidence>
<name>A0A0M9ABB1_9HYME</name>
<evidence type="ECO:0000256" key="5">
    <source>
        <dbReference type="ARBA" id="ARBA00022857"/>
    </source>
</evidence>
<evidence type="ECO:0000313" key="13">
    <source>
        <dbReference type="EMBL" id="KOX80980.1"/>
    </source>
</evidence>
<reference evidence="13 14" key="1">
    <citation type="submission" date="2015-07" db="EMBL/GenBank/DDBJ databases">
        <title>The genome of Melipona quadrifasciata.</title>
        <authorList>
            <person name="Pan H."/>
            <person name="Kapheim K."/>
        </authorList>
    </citation>
    <scope>NUCLEOTIDE SEQUENCE [LARGE SCALE GENOMIC DNA]</scope>
    <source>
        <strain evidence="13">0111107301</strain>
        <tissue evidence="13">Whole body</tissue>
    </source>
</reference>
<keyword evidence="7 10" id="KW-0443">Lipid metabolism</keyword>
<dbReference type="GO" id="GO:0016020">
    <property type="term" value="C:membrane"/>
    <property type="evidence" value="ECO:0007669"/>
    <property type="project" value="UniProtKB-SubCell"/>
</dbReference>
<evidence type="ECO:0000256" key="7">
    <source>
        <dbReference type="ARBA" id="ARBA00023098"/>
    </source>
</evidence>
<comment type="catalytic activity">
    <reaction evidence="9 10">
        <text>a long-chain fatty acyl-CoA + 2 NADPH + 2 H(+) = a long-chain primary fatty alcohol + 2 NADP(+) + CoA</text>
        <dbReference type="Rhea" id="RHEA:52716"/>
        <dbReference type="ChEBI" id="CHEBI:15378"/>
        <dbReference type="ChEBI" id="CHEBI:57287"/>
        <dbReference type="ChEBI" id="CHEBI:57783"/>
        <dbReference type="ChEBI" id="CHEBI:58349"/>
        <dbReference type="ChEBI" id="CHEBI:77396"/>
        <dbReference type="ChEBI" id="CHEBI:83139"/>
        <dbReference type="EC" id="1.2.1.84"/>
    </reaction>
</comment>
<evidence type="ECO:0000256" key="1">
    <source>
        <dbReference type="ARBA" id="ARBA00004141"/>
    </source>
</evidence>
<dbReference type="CDD" id="cd09071">
    <property type="entry name" value="FAR_C"/>
    <property type="match status" value="1"/>
</dbReference>
<dbReference type="InterPro" id="IPR013120">
    <property type="entry name" value="FAR_NAD-bd"/>
</dbReference>
<evidence type="ECO:0000256" key="9">
    <source>
        <dbReference type="ARBA" id="ARBA00052530"/>
    </source>
</evidence>
<dbReference type="GO" id="GO:0080019">
    <property type="term" value="F:alcohol-forming very long-chain fatty acyl-CoA reductase activity"/>
    <property type="evidence" value="ECO:0007669"/>
    <property type="project" value="InterPro"/>
</dbReference>
<evidence type="ECO:0000313" key="14">
    <source>
        <dbReference type="Proteomes" id="UP000053105"/>
    </source>
</evidence>
<dbReference type="GO" id="GO:0035336">
    <property type="term" value="P:long-chain fatty-acyl-CoA metabolic process"/>
    <property type="evidence" value="ECO:0007669"/>
    <property type="project" value="TreeGrafter"/>
</dbReference>
<keyword evidence="4 10" id="KW-0812">Transmembrane</keyword>
<protein>
    <recommendedName>
        <fullName evidence="10">Fatty acyl-CoA reductase</fullName>
        <ecNumber evidence="10">1.2.1.84</ecNumber>
    </recommendedName>
</protein>
<dbReference type="AlphaFoldDB" id="A0A0M9ABB1"/>
<keyword evidence="5 10" id="KW-0521">NADP</keyword>
<feature type="transmembrane region" description="Helical" evidence="10">
    <location>
        <begin position="402"/>
        <end position="423"/>
    </location>
</feature>
<dbReference type="FunFam" id="3.40.50.720:FF:000143">
    <property type="entry name" value="Fatty acyl-CoA reductase"/>
    <property type="match status" value="1"/>
</dbReference>
<keyword evidence="10" id="KW-0560">Oxidoreductase</keyword>
<keyword evidence="6 10" id="KW-1133">Transmembrane helix</keyword>